<accession>A0ACB9E6J6</accession>
<name>A0ACB9E6J6_9ASTR</name>
<evidence type="ECO:0000313" key="2">
    <source>
        <dbReference type="Proteomes" id="UP001056120"/>
    </source>
</evidence>
<protein>
    <submittedName>
        <fullName evidence="1">Uncharacterized protein</fullName>
    </submittedName>
</protein>
<reference evidence="1 2" key="2">
    <citation type="journal article" date="2022" name="Mol. Ecol. Resour.">
        <title>The genomes of chicory, endive, great burdock and yacon provide insights into Asteraceae paleo-polyploidization history and plant inulin production.</title>
        <authorList>
            <person name="Fan W."/>
            <person name="Wang S."/>
            <person name="Wang H."/>
            <person name="Wang A."/>
            <person name="Jiang F."/>
            <person name="Liu H."/>
            <person name="Zhao H."/>
            <person name="Xu D."/>
            <person name="Zhang Y."/>
        </authorList>
    </citation>
    <scope>NUCLEOTIDE SEQUENCE [LARGE SCALE GENOMIC DNA]</scope>
    <source>
        <strain evidence="2">cv. Yunnan</strain>
        <tissue evidence="1">Leaves</tissue>
    </source>
</reference>
<sequence>MARPQAIDVTNTMPPSMIMDHDQEPNHISSDYYNHDYEDIISHNGCGCFHLFSYFDTRHREGETTSFIYHRLGYVLDNDGWLMNRFKDMKEFSEVVASPGWKNFIRRFSKKSKKANSPFQYDPESYALNFNDGGGGGGGDDGGDDDSLPCSFSTRFAPHSRSMAS</sequence>
<reference evidence="2" key="1">
    <citation type="journal article" date="2022" name="Mol. Ecol. Resour.">
        <title>The genomes of chicory, endive, great burdock and yacon provide insights into Asteraceae palaeo-polyploidization history and plant inulin production.</title>
        <authorList>
            <person name="Fan W."/>
            <person name="Wang S."/>
            <person name="Wang H."/>
            <person name="Wang A."/>
            <person name="Jiang F."/>
            <person name="Liu H."/>
            <person name="Zhao H."/>
            <person name="Xu D."/>
            <person name="Zhang Y."/>
        </authorList>
    </citation>
    <scope>NUCLEOTIDE SEQUENCE [LARGE SCALE GENOMIC DNA]</scope>
    <source>
        <strain evidence="2">cv. Yunnan</strain>
    </source>
</reference>
<gene>
    <name evidence="1" type="ORF">L1987_54226</name>
</gene>
<evidence type="ECO:0000313" key="1">
    <source>
        <dbReference type="EMBL" id="KAI3754442.1"/>
    </source>
</evidence>
<dbReference type="Proteomes" id="UP001056120">
    <property type="component" value="Linkage Group LG18"/>
</dbReference>
<keyword evidence="2" id="KW-1185">Reference proteome</keyword>
<comment type="caution">
    <text evidence="1">The sequence shown here is derived from an EMBL/GenBank/DDBJ whole genome shotgun (WGS) entry which is preliminary data.</text>
</comment>
<organism evidence="1 2">
    <name type="scientific">Smallanthus sonchifolius</name>
    <dbReference type="NCBI Taxonomy" id="185202"/>
    <lineage>
        <taxon>Eukaryota</taxon>
        <taxon>Viridiplantae</taxon>
        <taxon>Streptophyta</taxon>
        <taxon>Embryophyta</taxon>
        <taxon>Tracheophyta</taxon>
        <taxon>Spermatophyta</taxon>
        <taxon>Magnoliopsida</taxon>
        <taxon>eudicotyledons</taxon>
        <taxon>Gunneridae</taxon>
        <taxon>Pentapetalae</taxon>
        <taxon>asterids</taxon>
        <taxon>campanulids</taxon>
        <taxon>Asterales</taxon>
        <taxon>Asteraceae</taxon>
        <taxon>Asteroideae</taxon>
        <taxon>Heliantheae alliance</taxon>
        <taxon>Millerieae</taxon>
        <taxon>Smallanthus</taxon>
    </lineage>
</organism>
<dbReference type="EMBL" id="CM042035">
    <property type="protein sequence ID" value="KAI3754442.1"/>
    <property type="molecule type" value="Genomic_DNA"/>
</dbReference>
<proteinExistence type="predicted"/>